<organism evidence="2 3">
    <name type="scientific">Tabrizicola oligotrophica</name>
    <dbReference type="NCBI Taxonomy" id="2710650"/>
    <lineage>
        <taxon>Bacteria</taxon>
        <taxon>Pseudomonadati</taxon>
        <taxon>Pseudomonadota</taxon>
        <taxon>Alphaproteobacteria</taxon>
        <taxon>Rhodobacterales</taxon>
        <taxon>Paracoccaceae</taxon>
        <taxon>Tabrizicola</taxon>
    </lineage>
</organism>
<dbReference type="Proteomes" id="UP000477782">
    <property type="component" value="Unassembled WGS sequence"/>
</dbReference>
<keyword evidence="1" id="KW-0812">Transmembrane</keyword>
<dbReference type="RefSeq" id="WP_164625787.1">
    <property type="nucleotide sequence ID" value="NZ_JAAIVJ010000006.1"/>
</dbReference>
<comment type="caution">
    <text evidence="2">The sequence shown here is derived from an EMBL/GenBank/DDBJ whole genome shotgun (WGS) entry which is preliminary data.</text>
</comment>
<keyword evidence="1" id="KW-1133">Transmembrane helix</keyword>
<reference evidence="2 3" key="1">
    <citation type="submission" date="2020-02" db="EMBL/GenBank/DDBJ databases">
        <authorList>
            <person name="Chen W.-M."/>
        </authorList>
    </citation>
    <scope>NUCLEOTIDE SEQUENCE [LARGE SCALE GENOMIC DNA]</scope>
    <source>
        <strain evidence="2 3">KMS-5</strain>
    </source>
</reference>
<sequence length="108" mass="11452">MIDRTTFWIVVAVLGLATYLIRFSFLGILGNHPLPLWLVRALRYTAVAVLPALVAPAVLWPPATGGSPDPVRLATVAVTLLAGIFSRNMIAAIAAGGVTFYLLPQLIG</sequence>
<evidence type="ECO:0000313" key="2">
    <source>
        <dbReference type="EMBL" id="NEY90891.1"/>
    </source>
</evidence>
<keyword evidence="1" id="KW-0472">Membrane</keyword>
<feature type="transmembrane region" description="Helical" evidence="1">
    <location>
        <begin position="80"/>
        <end position="103"/>
    </location>
</feature>
<feature type="transmembrane region" description="Helical" evidence="1">
    <location>
        <begin position="6"/>
        <end position="29"/>
    </location>
</feature>
<evidence type="ECO:0000313" key="3">
    <source>
        <dbReference type="Proteomes" id="UP000477782"/>
    </source>
</evidence>
<dbReference type="EMBL" id="JAAIVJ010000006">
    <property type="protein sequence ID" value="NEY90891.1"/>
    <property type="molecule type" value="Genomic_DNA"/>
</dbReference>
<proteinExistence type="predicted"/>
<accession>A0A6M0QV59</accession>
<evidence type="ECO:0000256" key="1">
    <source>
        <dbReference type="SAM" id="Phobius"/>
    </source>
</evidence>
<keyword evidence="3" id="KW-1185">Reference proteome</keyword>
<dbReference type="Pfam" id="PF05437">
    <property type="entry name" value="AzlD"/>
    <property type="match status" value="1"/>
</dbReference>
<gene>
    <name evidence="2" type="ORF">G4Z14_11335</name>
</gene>
<protein>
    <submittedName>
        <fullName evidence="2">AzlD domain-containing protein</fullName>
    </submittedName>
</protein>
<feature type="transmembrane region" description="Helical" evidence="1">
    <location>
        <begin position="41"/>
        <end position="60"/>
    </location>
</feature>
<dbReference type="InterPro" id="IPR008407">
    <property type="entry name" value="Brnchd-chn_aa_trnsp_AzlD"/>
</dbReference>
<name>A0A6M0QV59_9RHOB</name>
<dbReference type="AlphaFoldDB" id="A0A6M0QV59"/>